<dbReference type="OrthoDB" id="66881at2759"/>
<organism evidence="1 2">
    <name type="scientific">Parasponia andersonii</name>
    <name type="common">Sponia andersonii</name>
    <dbReference type="NCBI Taxonomy" id="3476"/>
    <lineage>
        <taxon>Eukaryota</taxon>
        <taxon>Viridiplantae</taxon>
        <taxon>Streptophyta</taxon>
        <taxon>Embryophyta</taxon>
        <taxon>Tracheophyta</taxon>
        <taxon>Spermatophyta</taxon>
        <taxon>Magnoliopsida</taxon>
        <taxon>eudicotyledons</taxon>
        <taxon>Gunneridae</taxon>
        <taxon>Pentapetalae</taxon>
        <taxon>rosids</taxon>
        <taxon>fabids</taxon>
        <taxon>Rosales</taxon>
        <taxon>Cannabaceae</taxon>
        <taxon>Parasponia</taxon>
    </lineage>
</organism>
<evidence type="ECO:0000313" key="2">
    <source>
        <dbReference type="Proteomes" id="UP000237105"/>
    </source>
</evidence>
<evidence type="ECO:0000313" key="1">
    <source>
        <dbReference type="EMBL" id="PON68907.1"/>
    </source>
</evidence>
<sequence length="82" mass="9457">MSIIGFPFFESQAQRIAQLLSGKRTLPSWDDMMQSIKEFYHSKDLAGISKKYTHFADFEALQRPHFTQMHADQPQVVAPQSL</sequence>
<gene>
    <name evidence="1" type="ORF">PanWU01x14_092240</name>
</gene>
<dbReference type="Gene3D" id="3.50.50.60">
    <property type="entry name" value="FAD/NAD(P)-binding domain"/>
    <property type="match status" value="1"/>
</dbReference>
<dbReference type="AlphaFoldDB" id="A0A2P5D6J0"/>
<accession>A0A2P5D6J0</accession>
<keyword evidence="2" id="KW-1185">Reference proteome</keyword>
<proteinExistence type="predicted"/>
<protein>
    <submittedName>
        <fullName evidence="1">FAD/NAD(P)-binding domain containing protein</fullName>
    </submittedName>
</protein>
<dbReference type="Proteomes" id="UP000237105">
    <property type="component" value="Unassembled WGS sequence"/>
</dbReference>
<dbReference type="InterPro" id="IPR036188">
    <property type="entry name" value="FAD/NAD-bd_sf"/>
</dbReference>
<dbReference type="EMBL" id="JXTB01000059">
    <property type="protein sequence ID" value="PON68907.1"/>
    <property type="molecule type" value="Genomic_DNA"/>
</dbReference>
<dbReference type="STRING" id="3476.A0A2P5D6J0"/>
<reference evidence="2" key="1">
    <citation type="submission" date="2016-06" db="EMBL/GenBank/DDBJ databases">
        <title>Parallel loss of symbiosis genes in relatives of nitrogen-fixing non-legume Parasponia.</title>
        <authorList>
            <person name="Van Velzen R."/>
            <person name="Holmer R."/>
            <person name="Bu F."/>
            <person name="Rutten L."/>
            <person name="Van Zeijl A."/>
            <person name="Liu W."/>
            <person name="Santuari L."/>
            <person name="Cao Q."/>
            <person name="Sharma T."/>
            <person name="Shen D."/>
            <person name="Roswanjaya Y."/>
            <person name="Wardhani T."/>
            <person name="Kalhor M.S."/>
            <person name="Jansen J."/>
            <person name="Van den Hoogen J."/>
            <person name="Gungor B."/>
            <person name="Hartog M."/>
            <person name="Hontelez J."/>
            <person name="Verver J."/>
            <person name="Yang W.-C."/>
            <person name="Schijlen E."/>
            <person name="Repin R."/>
            <person name="Schilthuizen M."/>
            <person name="Schranz E."/>
            <person name="Heidstra R."/>
            <person name="Miyata K."/>
            <person name="Fedorova E."/>
            <person name="Kohlen W."/>
            <person name="Bisseling T."/>
            <person name="Smit S."/>
            <person name="Geurts R."/>
        </authorList>
    </citation>
    <scope>NUCLEOTIDE SEQUENCE [LARGE SCALE GENOMIC DNA]</scope>
    <source>
        <strain evidence="2">cv. WU1-14</strain>
    </source>
</reference>
<comment type="caution">
    <text evidence="1">The sequence shown here is derived from an EMBL/GenBank/DDBJ whole genome shotgun (WGS) entry which is preliminary data.</text>
</comment>
<name>A0A2P5D6J0_PARAD</name>